<protein>
    <recommendedName>
        <fullName evidence="3">Reverse transcriptase zinc-binding domain-containing protein</fullName>
    </recommendedName>
</protein>
<keyword evidence="2" id="KW-1185">Reference proteome</keyword>
<evidence type="ECO:0008006" key="3">
    <source>
        <dbReference type="Google" id="ProtNLM"/>
    </source>
</evidence>
<accession>A0ABC9F0A1</accession>
<dbReference type="Proteomes" id="UP001497457">
    <property type="component" value="Chromosome 5rd"/>
</dbReference>
<proteinExistence type="predicted"/>
<sequence length="351" mass="38402">MFWKGTAKCTGGDCQVAWQLACRGLEDGGVGLKDLATLNTSLLLKHIHKLFTGVNNPWTDWIRLWYDDGYATEDTPCWRSLKALIPQYRRLTSVAPGNGRTTSFWHDAWTEAGRLAEVLPALYSHCLDTGSTVAEVPLTSSHVSPPRRGMNSPCLVMLQWWASCSLTSRTNEGWPPIPRKLAAPAHSTKPSGLRLVGLLCPRSIGSASLPKRSIGPNAHAGSASPPWHPGLTSLPVLCRRRRGHRSPLRGLPTLDTFLGVRSPPASAREAAESVAGLLVHHGAALGHTAALGVLWVVWKSRNRKVFDDVTLSANAMRSLLEDHLKLWVCRASRKLVTTPLLDWCHSVTHVT</sequence>
<dbReference type="EMBL" id="OZ075115">
    <property type="protein sequence ID" value="CAL5066773.1"/>
    <property type="molecule type" value="Genomic_DNA"/>
</dbReference>
<organism evidence="1 2">
    <name type="scientific">Urochloa decumbens</name>
    <dbReference type="NCBI Taxonomy" id="240449"/>
    <lineage>
        <taxon>Eukaryota</taxon>
        <taxon>Viridiplantae</taxon>
        <taxon>Streptophyta</taxon>
        <taxon>Embryophyta</taxon>
        <taxon>Tracheophyta</taxon>
        <taxon>Spermatophyta</taxon>
        <taxon>Magnoliopsida</taxon>
        <taxon>Liliopsida</taxon>
        <taxon>Poales</taxon>
        <taxon>Poaceae</taxon>
        <taxon>PACMAD clade</taxon>
        <taxon>Panicoideae</taxon>
        <taxon>Panicodae</taxon>
        <taxon>Paniceae</taxon>
        <taxon>Melinidinae</taxon>
        <taxon>Urochloa</taxon>
    </lineage>
</organism>
<dbReference type="AlphaFoldDB" id="A0ABC9F0A1"/>
<reference evidence="1" key="1">
    <citation type="submission" date="2024-10" db="EMBL/GenBank/DDBJ databases">
        <authorList>
            <person name="Ryan C."/>
        </authorList>
    </citation>
    <scope>NUCLEOTIDE SEQUENCE [LARGE SCALE GENOMIC DNA]</scope>
</reference>
<evidence type="ECO:0000313" key="1">
    <source>
        <dbReference type="EMBL" id="CAL5066773.1"/>
    </source>
</evidence>
<gene>
    <name evidence="1" type="ORF">URODEC1_LOCUS100627</name>
</gene>
<name>A0ABC9F0A1_9POAL</name>
<evidence type="ECO:0000313" key="2">
    <source>
        <dbReference type="Proteomes" id="UP001497457"/>
    </source>
</evidence>